<reference evidence="1 2" key="1">
    <citation type="journal article" date="2022" name="Nat. Plants">
        <title>Genomes of leafy and leafless Platanthera orchids illuminate the evolution of mycoheterotrophy.</title>
        <authorList>
            <person name="Li M.H."/>
            <person name="Liu K.W."/>
            <person name="Li Z."/>
            <person name="Lu H.C."/>
            <person name="Ye Q.L."/>
            <person name="Zhang D."/>
            <person name="Wang J.Y."/>
            <person name="Li Y.F."/>
            <person name="Zhong Z.M."/>
            <person name="Liu X."/>
            <person name="Yu X."/>
            <person name="Liu D.K."/>
            <person name="Tu X.D."/>
            <person name="Liu B."/>
            <person name="Hao Y."/>
            <person name="Liao X.Y."/>
            <person name="Jiang Y.T."/>
            <person name="Sun W.H."/>
            <person name="Chen J."/>
            <person name="Chen Y.Q."/>
            <person name="Ai Y."/>
            <person name="Zhai J.W."/>
            <person name="Wu S.S."/>
            <person name="Zhou Z."/>
            <person name="Hsiao Y.Y."/>
            <person name="Wu W.L."/>
            <person name="Chen Y.Y."/>
            <person name="Lin Y.F."/>
            <person name="Hsu J.L."/>
            <person name="Li C.Y."/>
            <person name="Wang Z.W."/>
            <person name="Zhao X."/>
            <person name="Zhong W.Y."/>
            <person name="Ma X.K."/>
            <person name="Ma L."/>
            <person name="Huang J."/>
            <person name="Chen G.Z."/>
            <person name="Huang M.Z."/>
            <person name="Huang L."/>
            <person name="Peng D.H."/>
            <person name="Luo Y.B."/>
            <person name="Zou S.Q."/>
            <person name="Chen S.P."/>
            <person name="Lan S."/>
            <person name="Tsai W.C."/>
            <person name="Van de Peer Y."/>
            <person name="Liu Z.J."/>
        </authorList>
    </citation>
    <scope>NUCLEOTIDE SEQUENCE [LARGE SCALE GENOMIC DNA]</scope>
    <source>
        <strain evidence="1">Lor288</strain>
    </source>
</reference>
<evidence type="ECO:0000313" key="2">
    <source>
        <dbReference type="Proteomes" id="UP001412067"/>
    </source>
</evidence>
<comment type="caution">
    <text evidence="1">The sequence shown here is derived from an EMBL/GenBank/DDBJ whole genome shotgun (WGS) entry which is preliminary data.</text>
</comment>
<dbReference type="EMBL" id="JBBWWR010000004">
    <property type="protein sequence ID" value="KAK8968305.1"/>
    <property type="molecule type" value="Genomic_DNA"/>
</dbReference>
<evidence type="ECO:0000313" key="1">
    <source>
        <dbReference type="EMBL" id="KAK8968305.1"/>
    </source>
</evidence>
<name>A0ABR2MVT1_9ASPA</name>
<proteinExistence type="predicted"/>
<organism evidence="1 2">
    <name type="scientific">Platanthera guangdongensis</name>
    <dbReference type="NCBI Taxonomy" id="2320717"/>
    <lineage>
        <taxon>Eukaryota</taxon>
        <taxon>Viridiplantae</taxon>
        <taxon>Streptophyta</taxon>
        <taxon>Embryophyta</taxon>
        <taxon>Tracheophyta</taxon>
        <taxon>Spermatophyta</taxon>
        <taxon>Magnoliopsida</taxon>
        <taxon>Liliopsida</taxon>
        <taxon>Asparagales</taxon>
        <taxon>Orchidaceae</taxon>
        <taxon>Orchidoideae</taxon>
        <taxon>Orchideae</taxon>
        <taxon>Orchidinae</taxon>
        <taxon>Platanthera</taxon>
    </lineage>
</organism>
<gene>
    <name evidence="1" type="ORF">KSP40_PGU001334</name>
</gene>
<dbReference type="Proteomes" id="UP001412067">
    <property type="component" value="Unassembled WGS sequence"/>
</dbReference>
<sequence length="72" mass="7977">MTPIPTPGPTFPLRAPPRPHQFTSGAHLLQRSSLFHQRRALLRHGIQSSFLEVGDGRGKRLLLIGGEGRDEI</sequence>
<protein>
    <submittedName>
        <fullName evidence="1">Uncharacterized protein</fullName>
    </submittedName>
</protein>
<accession>A0ABR2MVT1</accession>
<keyword evidence="2" id="KW-1185">Reference proteome</keyword>